<reference evidence="12" key="1">
    <citation type="journal article" date="2019" name="Int. J. Syst. Evol. Microbiol.">
        <title>The Global Catalogue of Microorganisms (GCM) 10K type strain sequencing project: providing services to taxonomists for standard genome sequencing and annotation.</title>
        <authorList>
            <consortium name="The Broad Institute Genomics Platform"/>
            <consortium name="The Broad Institute Genome Sequencing Center for Infectious Disease"/>
            <person name="Wu L."/>
            <person name="Ma J."/>
        </authorList>
    </citation>
    <scope>NUCLEOTIDE SEQUENCE [LARGE SCALE GENOMIC DNA]</scope>
    <source>
        <strain evidence="12">CGMCC 4.1434</strain>
    </source>
</reference>
<evidence type="ECO:0000256" key="2">
    <source>
        <dbReference type="ARBA" id="ARBA00003444"/>
    </source>
</evidence>
<keyword evidence="5" id="KW-0169">Cobalamin biosynthesis</keyword>
<comment type="catalytic activity">
    <reaction evidence="9">
        <text>O-phospho-L-threonine + H(+) = (R)-1-aminopropan-2-yl phosphate + CO2</text>
        <dbReference type="Rhea" id="RHEA:11492"/>
        <dbReference type="ChEBI" id="CHEBI:15378"/>
        <dbReference type="ChEBI" id="CHEBI:16526"/>
        <dbReference type="ChEBI" id="CHEBI:58563"/>
        <dbReference type="ChEBI" id="CHEBI:58675"/>
        <dbReference type="EC" id="4.1.1.81"/>
    </reaction>
</comment>
<comment type="caution">
    <text evidence="11">The sequence shown here is derived from an EMBL/GenBank/DDBJ whole genome shotgun (WGS) entry which is preliminary data.</text>
</comment>
<evidence type="ECO:0000256" key="4">
    <source>
        <dbReference type="ARBA" id="ARBA00012285"/>
    </source>
</evidence>
<dbReference type="SUPFAM" id="SSF53383">
    <property type="entry name" value="PLP-dependent transferases"/>
    <property type="match status" value="1"/>
</dbReference>
<evidence type="ECO:0000313" key="11">
    <source>
        <dbReference type="EMBL" id="MFC5589207.1"/>
    </source>
</evidence>
<evidence type="ECO:0000256" key="9">
    <source>
        <dbReference type="ARBA" id="ARBA00048531"/>
    </source>
</evidence>
<sequence length="552" mass="61546">MRLPEHGANPHHVYERVGIDVPERVLDFSENVNPAGPPSNIQQRWPDFLGQLSAYPDPQGEPFLSATAEFHGVSKNDVFAGNGAAELLALIAERYRGKRAVVVHPTFSEYEATLTAKHVEIVRVTASAANAFRLPVQDIMRAMDGAAVLYLCTPNNPTGILPEQHELATIIRHAKEVGCEVVLDEAFIDFVDESLSFIAQLKENPHVLVVRSMTKMYAIPGIRLGYVIADPAIIQEIKALAPHWNVNGIAAQIGTACLQEEAYRQQAIDYSNRQRESMKAFLQAQGCIVTDSVTNFLSFKPPEGQEAKELYQMLLEKGIVLRHTENFRGMDGEWLRIGMKNEADMAVLQCVLEELLSSLASTKLTFISGGVRSGKSGYAEQLLLDKARQHGGRFVYIASGTATDPEMQARIARHQQDRAIQNWTTMEQPMQLENILPNIQSGDLVLWDCVTTWLANELFDGWETGTPCINQPGCMEQKWSRLEATLDALLEKVAHLVIVSNEVQDEWPAGSIETERYRQWIGQIHQKLVDKANTAIEMDYGIPTFWKGGTGR</sequence>
<dbReference type="InterPro" id="IPR005860">
    <property type="entry name" value="CobD"/>
</dbReference>
<evidence type="ECO:0000256" key="8">
    <source>
        <dbReference type="ARBA" id="ARBA00029996"/>
    </source>
</evidence>
<comment type="function">
    <text evidence="2">Decarboxylates L-threonine-O-3-phosphate to yield (R)-1-amino-2-propanol O-2-phosphate, the precursor for the linkage between the nucleotide loop and the corrin ring in cobalamin.</text>
</comment>
<dbReference type="Pfam" id="PF02283">
    <property type="entry name" value="CobU"/>
    <property type="match status" value="1"/>
</dbReference>
<evidence type="ECO:0000256" key="1">
    <source>
        <dbReference type="ARBA" id="ARBA00001933"/>
    </source>
</evidence>
<evidence type="ECO:0000256" key="7">
    <source>
        <dbReference type="ARBA" id="ARBA00023239"/>
    </source>
</evidence>
<proteinExistence type="predicted"/>
<dbReference type="InterPro" id="IPR004838">
    <property type="entry name" value="NHTrfase_class1_PyrdxlP-BS"/>
</dbReference>
<keyword evidence="6" id="KW-0663">Pyridoxal phosphate</keyword>
<dbReference type="NCBIfam" id="TIGR01140">
    <property type="entry name" value="L_thr_O3P_dcar"/>
    <property type="match status" value="1"/>
</dbReference>
<accession>A0ABW0TJ02</accession>
<feature type="domain" description="Aminotransferase class I/classII large" evidence="10">
    <location>
        <begin position="24"/>
        <end position="346"/>
    </location>
</feature>
<evidence type="ECO:0000256" key="6">
    <source>
        <dbReference type="ARBA" id="ARBA00022898"/>
    </source>
</evidence>
<evidence type="ECO:0000313" key="12">
    <source>
        <dbReference type="Proteomes" id="UP001596109"/>
    </source>
</evidence>
<gene>
    <name evidence="11" type="primary">cobD</name>
    <name evidence="11" type="ORF">ACFPRA_09930</name>
</gene>
<dbReference type="InterPro" id="IPR015421">
    <property type="entry name" value="PyrdxlP-dep_Trfase_major"/>
</dbReference>
<dbReference type="PANTHER" id="PTHR42885">
    <property type="entry name" value="HISTIDINOL-PHOSPHATE AMINOTRANSFERASE-RELATED"/>
    <property type="match status" value="1"/>
</dbReference>
<dbReference type="SUPFAM" id="SSF52540">
    <property type="entry name" value="P-loop containing nucleoside triphosphate hydrolases"/>
    <property type="match status" value="1"/>
</dbReference>
<dbReference type="Gene3D" id="3.40.50.300">
    <property type="entry name" value="P-loop containing nucleotide triphosphate hydrolases"/>
    <property type="match status" value="1"/>
</dbReference>
<dbReference type="InterPro" id="IPR004839">
    <property type="entry name" value="Aminotransferase_I/II_large"/>
</dbReference>
<keyword evidence="12" id="KW-1185">Reference proteome</keyword>
<dbReference type="GO" id="GO:0048472">
    <property type="term" value="F:threonine-phosphate decarboxylase activity"/>
    <property type="evidence" value="ECO:0007669"/>
    <property type="project" value="UniProtKB-EC"/>
</dbReference>
<dbReference type="Pfam" id="PF00155">
    <property type="entry name" value="Aminotran_1_2"/>
    <property type="match status" value="1"/>
</dbReference>
<dbReference type="Proteomes" id="UP001596109">
    <property type="component" value="Unassembled WGS sequence"/>
</dbReference>
<comment type="cofactor">
    <cofactor evidence="1">
        <name>pyridoxal 5'-phosphate</name>
        <dbReference type="ChEBI" id="CHEBI:597326"/>
    </cofactor>
</comment>
<dbReference type="Gene3D" id="3.90.1150.10">
    <property type="entry name" value="Aspartate Aminotransferase, domain 1"/>
    <property type="match status" value="1"/>
</dbReference>
<protein>
    <recommendedName>
        <fullName evidence="4">threonine-phosphate decarboxylase</fullName>
        <ecNumber evidence="4">4.1.1.81</ecNumber>
    </recommendedName>
    <alternativeName>
        <fullName evidence="8">L-threonine-O-3-phosphate decarboxylase</fullName>
    </alternativeName>
</protein>
<dbReference type="InterPro" id="IPR015424">
    <property type="entry name" value="PyrdxlP-dep_Trfase"/>
</dbReference>
<keyword evidence="7 11" id="KW-0456">Lyase</keyword>
<dbReference type="EMBL" id="JBHSNO010000005">
    <property type="protein sequence ID" value="MFC5589207.1"/>
    <property type="molecule type" value="Genomic_DNA"/>
</dbReference>
<dbReference type="PROSITE" id="PS00105">
    <property type="entry name" value="AA_TRANSFER_CLASS_1"/>
    <property type="match status" value="1"/>
</dbReference>
<comment type="pathway">
    <text evidence="3">Cofactor biosynthesis; adenosylcobalamin biosynthesis.</text>
</comment>
<dbReference type="Gene3D" id="3.40.640.10">
    <property type="entry name" value="Type I PLP-dependent aspartate aminotransferase-like (Major domain)"/>
    <property type="match status" value="1"/>
</dbReference>
<dbReference type="PANTHER" id="PTHR42885:SF1">
    <property type="entry name" value="THREONINE-PHOSPHATE DECARBOXYLASE"/>
    <property type="match status" value="1"/>
</dbReference>
<dbReference type="CDD" id="cd00609">
    <property type="entry name" value="AAT_like"/>
    <property type="match status" value="1"/>
</dbReference>
<dbReference type="InterPro" id="IPR003203">
    <property type="entry name" value="CobU/CobP"/>
</dbReference>
<evidence type="ECO:0000256" key="5">
    <source>
        <dbReference type="ARBA" id="ARBA00022573"/>
    </source>
</evidence>
<dbReference type="RefSeq" id="WP_381433502.1">
    <property type="nucleotide sequence ID" value="NZ_JBHSNO010000005.1"/>
</dbReference>
<dbReference type="InterPro" id="IPR027417">
    <property type="entry name" value="P-loop_NTPase"/>
</dbReference>
<name>A0ABW0TJ02_9BACL</name>
<dbReference type="CDD" id="cd00544">
    <property type="entry name" value="CobU"/>
    <property type="match status" value="1"/>
</dbReference>
<dbReference type="InterPro" id="IPR015422">
    <property type="entry name" value="PyrdxlP-dep_Trfase_small"/>
</dbReference>
<dbReference type="EC" id="4.1.1.81" evidence="4"/>
<evidence type="ECO:0000256" key="3">
    <source>
        <dbReference type="ARBA" id="ARBA00004953"/>
    </source>
</evidence>
<organism evidence="11 12">
    <name type="scientific">Sporosarcina soli</name>
    <dbReference type="NCBI Taxonomy" id="334736"/>
    <lineage>
        <taxon>Bacteria</taxon>
        <taxon>Bacillati</taxon>
        <taxon>Bacillota</taxon>
        <taxon>Bacilli</taxon>
        <taxon>Bacillales</taxon>
        <taxon>Caryophanaceae</taxon>
        <taxon>Sporosarcina</taxon>
    </lineage>
</organism>
<evidence type="ECO:0000259" key="10">
    <source>
        <dbReference type="Pfam" id="PF00155"/>
    </source>
</evidence>